<name>L1JNB2_GUITC</name>
<sequence>MSGKVVVLDFLTNGAGLDLAAAVLLVDAFIQSGRTTSSSIFATTDQELKEIVSKPAQRKKILAAIRKGPQILKAKEEPNKKRAAASEPDAKIARPSLLPVQALHGVVRVNRSPVMILWGAVVANVVNELEWEESLSLSSVVASLNAKAKAARIWGEGKREEGKSVEEGPVQEVRLLGRSVTACSTFMGLRGCLDGQPVHPKSPADRLKQAFPGQQLDIVFSAMALLAEDRKEEILSDSHRAYSLYEQFRPSIADGAAGWGAAGDLNVNLILQLRKVTAGEGGEVVVNAGALGKEHLLDELQAAAEGVEMEKLEVRYGKQVNELVEELQLEGLVYEKEGRIFCL</sequence>
<reference evidence="3" key="2">
    <citation type="submission" date="2012-11" db="EMBL/GenBank/DDBJ databases">
        <authorList>
            <person name="Kuo A."/>
            <person name="Curtis B.A."/>
            <person name="Tanifuji G."/>
            <person name="Burki F."/>
            <person name="Gruber A."/>
            <person name="Irimia M."/>
            <person name="Maruyama S."/>
            <person name="Arias M.C."/>
            <person name="Ball S.G."/>
            <person name="Gile G.H."/>
            <person name="Hirakawa Y."/>
            <person name="Hopkins J.F."/>
            <person name="Rensing S.A."/>
            <person name="Schmutz J."/>
            <person name="Symeonidi A."/>
            <person name="Elias M."/>
            <person name="Eveleigh R.J."/>
            <person name="Herman E.K."/>
            <person name="Klute M.J."/>
            <person name="Nakayama T."/>
            <person name="Obornik M."/>
            <person name="Reyes-Prieto A."/>
            <person name="Armbrust E.V."/>
            <person name="Aves S.J."/>
            <person name="Beiko R.G."/>
            <person name="Coutinho P."/>
            <person name="Dacks J.B."/>
            <person name="Durnford D.G."/>
            <person name="Fast N.M."/>
            <person name="Green B.R."/>
            <person name="Grisdale C."/>
            <person name="Hempe F."/>
            <person name="Henrissat B."/>
            <person name="Hoppner M.P."/>
            <person name="Ishida K.-I."/>
            <person name="Kim E."/>
            <person name="Koreny L."/>
            <person name="Kroth P.G."/>
            <person name="Liu Y."/>
            <person name="Malik S.-B."/>
            <person name="Maier U.G."/>
            <person name="McRose D."/>
            <person name="Mock T."/>
            <person name="Neilson J.A."/>
            <person name="Onodera N.T."/>
            <person name="Poole A.M."/>
            <person name="Pritham E.J."/>
            <person name="Richards T.A."/>
            <person name="Rocap G."/>
            <person name="Roy S.W."/>
            <person name="Sarai C."/>
            <person name="Schaack S."/>
            <person name="Shirato S."/>
            <person name="Slamovits C.H."/>
            <person name="Spencer D.F."/>
            <person name="Suzuki S."/>
            <person name="Worden A.Z."/>
            <person name="Zauner S."/>
            <person name="Barry K."/>
            <person name="Bell C."/>
            <person name="Bharti A.K."/>
            <person name="Crow J.A."/>
            <person name="Grimwood J."/>
            <person name="Kramer R."/>
            <person name="Lindquist E."/>
            <person name="Lucas S."/>
            <person name="Salamov A."/>
            <person name="McFadden G.I."/>
            <person name="Lane C.E."/>
            <person name="Keeling P.J."/>
            <person name="Gray M.W."/>
            <person name="Grigoriev I.V."/>
            <person name="Archibald J.M."/>
        </authorList>
    </citation>
    <scope>NUCLEOTIDE SEQUENCE</scope>
    <source>
        <strain evidence="3">CCMP2712</strain>
    </source>
</reference>
<dbReference type="OMA" id="DWSEAIT"/>
<proteinExistence type="predicted"/>
<evidence type="ECO:0000313" key="2">
    <source>
        <dbReference type="EnsemblProtists" id="EKX50076"/>
    </source>
</evidence>
<dbReference type="KEGG" id="gtt:GUITHDRAFT_104471"/>
<evidence type="ECO:0000313" key="3">
    <source>
        <dbReference type="Proteomes" id="UP000011087"/>
    </source>
</evidence>
<gene>
    <name evidence="1" type="ORF">GUITHDRAFT_104471</name>
</gene>
<organism evidence="1">
    <name type="scientific">Guillardia theta (strain CCMP2712)</name>
    <name type="common">Cryptophyte</name>
    <dbReference type="NCBI Taxonomy" id="905079"/>
    <lineage>
        <taxon>Eukaryota</taxon>
        <taxon>Cryptophyceae</taxon>
        <taxon>Pyrenomonadales</taxon>
        <taxon>Geminigeraceae</taxon>
        <taxon>Guillardia</taxon>
    </lineage>
</organism>
<reference evidence="2" key="3">
    <citation type="submission" date="2015-06" db="UniProtKB">
        <authorList>
            <consortium name="EnsemblProtists"/>
        </authorList>
    </citation>
    <scope>IDENTIFICATION</scope>
</reference>
<dbReference type="HOGENOM" id="CLU_809990_0_0_1"/>
<dbReference type="EMBL" id="JH992980">
    <property type="protein sequence ID" value="EKX50076.1"/>
    <property type="molecule type" value="Genomic_DNA"/>
</dbReference>
<dbReference type="EnsemblProtists" id="EKX50076">
    <property type="protein sequence ID" value="EKX50076"/>
    <property type="gene ID" value="GUITHDRAFT_104471"/>
</dbReference>
<protein>
    <submittedName>
        <fullName evidence="1 2">Uncharacterized protein</fullName>
    </submittedName>
</protein>
<dbReference type="GeneID" id="17306644"/>
<dbReference type="OrthoDB" id="514070at2759"/>
<keyword evidence="3" id="KW-1185">Reference proteome</keyword>
<evidence type="ECO:0000313" key="1">
    <source>
        <dbReference type="EMBL" id="EKX50076.1"/>
    </source>
</evidence>
<reference evidence="1 3" key="1">
    <citation type="journal article" date="2012" name="Nature">
        <title>Algal genomes reveal evolutionary mosaicism and the fate of nucleomorphs.</title>
        <authorList>
            <consortium name="DOE Joint Genome Institute"/>
            <person name="Curtis B.A."/>
            <person name="Tanifuji G."/>
            <person name="Burki F."/>
            <person name="Gruber A."/>
            <person name="Irimia M."/>
            <person name="Maruyama S."/>
            <person name="Arias M.C."/>
            <person name="Ball S.G."/>
            <person name="Gile G.H."/>
            <person name="Hirakawa Y."/>
            <person name="Hopkins J.F."/>
            <person name="Kuo A."/>
            <person name="Rensing S.A."/>
            <person name="Schmutz J."/>
            <person name="Symeonidi A."/>
            <person name="Elias M."/>
            <person name="Eveleigh R.J."/>
            <person name="Herman E.K."/>
            <person name="Klute M.J."/>
            <person name="Nakayama T."/>
            <person name="Obornik M."/>
            <person name="Reyes-Prieto A."/>
            <person name="Armbrust E.V."/>
            <person name="Aves S.J."/>
            <person name="Beiko R.G."/>
            <person name="Coutinho P."/>
            <person name="Dacks J.B."/>
            <person name="Durnford D.G."/>
            <person name="Fast N.M."/>
            <person name="Green B.R."/>
            <person name="Grisdale C.J."/>
            <person name="Hempel F."/>
            <person name="Henrissat B."/>
            <person name="Hoppner M.P."/>
            <person name="Ishida K."/>
            <person name="Kim E."/>
            <person name="Koreny L."/>
            <person name="Kroth P.G."/>
            <person name="Liu Y."/>
            <person name="Malik S.B."/>
            <person name="Maier U.G."/>
            <person name="McRose D."/>
            <person name="Mock T."/>
            <person name="Neilson J.A."/>
            <person name="Onodera N.T."/>
            <person name="Poole A.M."/>
            <person name="Pritham E.J."/>
            <person name="Richards T.A."/>
            <person name="Rocap G."/>
            <person name="Roy S.W."/>
            <person name="Sarai C."/>
            <person name="Schaack S."/>
            <person name="Shirato S."/>
            <person name="Slamovits C.H."/>
            <person name="Spencer D.F."/>
            <person name="Suzuki S."/>
            <person name="Worden A.Z."/>
            <person name="Zauner S."/>
            <person name="Barry K."/>
            <person name="Bell C."/>
            <person name="Bharti A.K."/>
            <person name="Crow J.A."/>
            <person name="Grimwood J."/>
            <person name="Kramer R."/>
            <person name="Lindquist E."/>
            <person name="Lucas S."/>
            <person name="Salamov A."/>
            <person name="McFadden G.I."/>
            <person name="Lane C.E."/>
            <person name="Keeling P.J."/>
            <person name="Gray M.W."/>
            <person name="Grigoriev I.V."/>
            <person name="Archibald J.M."/>
        </authorList>
    </citation>
    <scope>NUCLEOTIDE SEQUENCE</scope>
    <source>
        <strain evidence="1 3">CCMP2712</strain>
    </source>
</reference>
<dbReference type="PaxDb" id="55529-EKX50076"/>
<dbReference type="Proteomes" id="UP000011087">
    <property type="component" value="Unassembled WGS sequence"/>
</dbReference>
<dbReference type="RefSeq" id="XP_005837056.1">
    <property type="nucleotide sequence ID" value="XM_005836999.1"/>
</dbReference>
<dbReference type="eggNOG" id="ENOG502SA0G">
    <property type="taxonomic scope" value="Eukaryota"/>
</dbReference>
<accession>L1JNB2</accession>
<dbReference type="AlphaFoldDB" id="L1JNB2"/>